<dbReference type="GO" id="GO:0006508">
    <property type="term" value="P:proteolysis"/>
    <property type="evidence" value="ECO:0007669"/>
    <property type="project" value="UniProtKB-KW"/>
</dbReference>
<name>A0A5R9IQL2_9GAMM</name>
<dbReference type="AlphaFoldDB" id="A0A5R9IQL2"/>
<comment type="caution">
    <text evidence="12">The sequence shown here is derived from an EMBL/GenBank/DDBJ whole genome shotgun (WGS) entry which is preliminary data.</text>
</comment>
<feature type="binding site" evidence="9">
    <location>
        <position position="215"/>
    </location>
    <ligand>
        <name>Zn(2+)</name>
        <dbReference type="ChEBI" id="CHEBI:29105"/>
        <note>catalytic</note>
    </ligand>
</feature>
<protein>
    <recommendedName>
        <fullName evidence="9 10">D-alanyl-D-alanine dipeptidase</fullName>
        <shortName evidence="9 10">D-Ala-D-Ala dipeptidase</shortName>
        <ecNumber evidence="9 10">3.4.13.22</ecNumber>
    </recommendedName>
</protein>
<keyword evidence="7 9" id="KW-0482">Metalloprotease</keyword>
<dbReference type="InterPro" id="IPR009045">
    <property type="entry name" value="Zn_M74/Hedgehog-like"/>
</dbReference>
<proteinExistence type="inferred from homology"/>
<keyword evidence="4 9" id="KW-0378">Hydrolase</keyword>
<evidence type="ECO:0000256" key="4">
    <source>
        <dbReference type="ARBA" id="ARBA00022801"/>
    </source>
</evidence>
<dbReference type="EC" id="3.4.13.22" evidence="9 10"/>
<evidence type="ECO:0000256" key="5">
    <source>
        <dbReference type="ARBA" id="ARBA00022833"/>
    </source>
</evidence>
<dbReference type="HAMAP" id="MF_01924">
    <property type="entry name" value="A_A_dipeptidase"/>
    <property type="match status" value="1"/>
</dbReference>
<evidence type="ECO:0000256" key="1">
    <source>
        <dbReference type="ARBA" id="ARBA00001362"/>
    </source>
</evidence>
<feature type="binding site" evidence="9">
    <location>
        <position position="151"/>
    </location>
    <ligand>
        <name>Zn(2+)</name>
        <dbReference type="ChEBI" id="CHEBI:29105"/>
        <note>catalytic</note>
    </ligand>
</feature>
<dbReference type="Pfam" id="PF01427">
    <property type="entry name" value="Peptidase_M15"/>
    <property type="match status" value="1"/>
</dbReference>
<evidence type="ECO:0000313" key="13">
    <source>
        <dbReference type="Proteomes" id="UP000307790"/>
    </source>
</evidence>
<dbReference type="InterPro" id="IPR000755">
    <property type="entry name" value="A_A_dipeptidase"/>
</dbReference>
<comment type="similarity">
    <text evidence="9 10">Belongs to the peptidase M15D family.</text>
</comment>
<keyword evidence="6 9" id="KW-0224">Dipeptidase</keyword>
<keyword evidence="13" id="KW-1185">Reference proteome</keyword>
<dbReference type="PANTHER" id="PTHR43126:SF1">
    <property type="entry name" value="D-ALANYL-D-ALANINE DIPEPTIDASE"/>
    <property type="match status" value="1"/>
</dbReference>
<dbReference type="PIRSF" id="PIRSF026671">
    <property type="entry name" value="AA_dipeptidase"/>
    <property type="match status" value="1"/>
</dbReference>
<evidence type="ECO:0000256" key="9">
    <source>
        <dbReference type="HAMAP-Rule" id="MF_01924"/>
    </source>
</evidence>
<sequence length="235" mass="27240">MVKRRQAMIKWPLWLLALFAGSQCFANEAGKQQFVDIKTELESVEYDIRYAGYNNFVGEPVDGYLESKCFIHRDALPALKAIVNELANKQMTLKFFDCYRPEKAVAHFMRWAKDLTDLKTKAQYYPNLPKSALVGPYIAEKSGHSRGFTIDVTLVELDPHGQYQALDMGSPYDMFDAISNTESPNINAQQKANRELLKNLMQKHGFAAYDMEWWHFTYANMTEVQKQQYYDFDVQ</sequence>
<comment type="catalytic activity">
    <reaction evidence="1 9 10">
        <text>D-alanyl-D-alanine + H2O = 2 D-alanine</text>
        <dbReference type="Rhea" id="RHEA:20661"/>
        <dbReference type="ChEBI" id="CHEBI:15377"/>
        <dbReference type="ChEBI" id="CHEBI:57416"/>
        <dbReference type="ChEBI" id="CHEBI:57822"/>
        <dbReference type="EC" id="3.4.13.22"/>
    </reaction>
</comment>
<keyword evidence="11" id="KW-0732">Signal</keyword>
<accession>A0A5R9IQL2</accession>
<gene>
    <name evidence="9" type="primary">ddpX</name>
    <name evidence="12" type="ORF">FE810_01085</name>
</gene>
<comment type="cofactor">
    <cofactor evidence="9">
        <name>Zn(2+)</name>
        <dbReference type="ChEBI" id="CHEBI:29105"/>
    </cofactor>
    <text evidence="9">Binds 1 zinc ion per subunit.</text>
</comment>
<evidence type="ECO:0000256" key="8">
    <source>
        <dbReference type="ARBA" id="ARBA00023316"/>
    </source>
</evidence>
<dbReference type="GO" id="GO:0008237">
    <property type="term" value="F:metallopeptidase activity"/>
    <property type="evidence" value="ECO:0007669"/>
    <property type="project" value="UniProtKB-KW"/>
</dbReference>
<evidence type="ECO:0000256" key="7">
    <source>
        <dbReference type="ARBA" id="ARBA00023049"/>
    </source>
</evidence>
<dbReference type="GO" id="GO:0008270">
    <property type="term" value="F:zinc ion binding"/>
    <property type="evidence" value="ECO:0007669"/>
    <property type="project" value="UniProtKB-UniRule"/>
</dbReference>
<evidence type="ECO:0000256" key="3">
    <source>
        <dbReference type="ARBA" id="ARBA00022723"/>
    </source>
</evidence>
<dbReference type="CDD" id="cd14817">
    <property type="entry name" value="D-Ala-D-Ala_dipeptidase_VanX"/>
    <property type="match status" value="1"/>
</dbReference>
<dbReference type="GO" id="GO:0071555">
    <property type="term" value="P:cell wall organization"/>
    <property type="evidence" value="ECO:0007669"/>
    <property type="project" value="UniProtKB-KW"/>
</dbReference>
<dbReference type="PANTHER" id="PTHR43126">
    <property type="entry name" value="D-ALANYL-D-ALANINE DIPEPTIDASE"/>
    <property type="match status" value="1"/>
</dbReference>
<dbReference type="Gene3D" id="3.30.1380.10">
    <property type="match status" value="1"/>
</dbReference>
<reference evidence="12 13" key="1">
    <citation type="submission" date="2019-05" db="EMBL/GenBank/DDBJ databases">
        <title>Genome sequences of Thalassotalea litorea 1K03283.</title>
        <authorList>
            <person name="Zhang D."/>
        </authorList>
    </citation>
    <scope>NUCLEOTIDE SEQUENCE [LARGE SCALE GENOMIC DNA]</scope>
    <source>
        <strain evidence="12 13">MCCC 1K03283</strain>
    </source>
</reference>
<dbReference type="Proteomes" id="UP000307790">
    <property type="component" value="Unassembled WGS sequence"/>
</dbReference>
<evidence type="ECO:0000256" key="6">
    <source>
        <dbReference type="ARBA" id="ARBA00022997"/>
    </source>
</evidence>
<dbReference type="RefSeq" id="WP_138318175.1">
    <property type="nucleotide sequence ID" value="NZ_VCBC01000002.1"/>
</dbReference>
<feature type="active site" description="Proton donor/acceptor" evidence="9">
    <location>
        <position position="212"/>
    </location>
</feature>
<feature type="signal peptide" evidence="11">
    <location>
        <begin position="1"/>
        <end position="26"/>
    </location>
</feature>
<evidence type="ECO:0000313" key="12">
    <source>
        <dbReference type="EMBL" id="TLU67572.1"/>
    </source>
</evidence>
<dbReference type="OrthoDB" id="9801430at2"/>
<keyword evidence="8 10" id="KW-0961">Cell wall biogenesis/degradation</keyword>
<keyword evidence="5 9" id="KW-0862">Zinc</keyword>
<evidence type="ECO:0000256" key="2">
    <source>
        <dbReference type="ARBA" id="ARBA00022670"/>
    </source>
</evidence>
<evidence type="ECO:0000256" key="11">
    <source>
        <dbReference type="SAM" id="SignalP"/>
    </source>
</evidence>
<evidence type="ECO:0000256" key="10">
    <source>
        <dbReference type="PIRNR" id="PIRNR026671"/>
    </source>
</evidence>
<organism evidence="12 13">
    <name type="scientific">Thalassotalea litorea</name>
    <dbReference type="NCBI Taxonomy" id="2020715"/>
    <lineage>
        <taxon>Bacteria</taxon>
        <taxon>Pseudomonadati</taxon>
        <taxon>Pseudomonadota</taxon>
        <taxon>Gammaproteobacteria</taxon>
        <taxon>Alteromonadales</taxon>
        <taxon>Colwelliaceae</taxon>
        <taxon>Thalassotalea</taxon>
    </lineage>
</organism>
<keyword evidence="2 9" id="KW-0645">Protease</keyword>
<dbReference type="EMBL" id="VCBC01000002">
    <property type="protein sequence ID" value="TLU67572.1"/>
    <property type="molecule type" value="Genomic_DNA"/>
</dbReference>
<comment type="function">
    <text evidence="9 10">Catalyzes hydrolysis of the D-alanyl-D-alanine dipeptide.</text>
</comment>
<feature type="site" description="Transition state stabilizer" evidence="9">
    <location>
        <position position="100"/>
    </location>
</feature>
<feature type="binding site" evidence="9">
    <location>
        <position position="144"/>
    </location>
    <ligand>
        <name>Zn(2+)</name>
        <dbReference type="ChEBI" id="CHEBI:29105"/>
        <note>catalytic</note>
    </ligand>
</feature>
<keyword evidence="3 9" id="KW-0479">Metal-binding</keyword>
<feature type="chain" id="PRO_5024374366" description="D-alanyl-D-alanine dipeptidase" evidence="11">
    <location>
        <begin position="27"/>
        <end position="235"/>
    </location>
</feature>
<dbReference type="GO" id="GO:0160237">
    <property type="term" value="F:D-Ala-D-Ala dipeptidase activity"/>
    <property type="evidence" value="ECO:0007669"/>
    <property type="project" value="UniProtKB-EC"/>
</dbReference>
<dbReference type="SUPFAM" id="SSF55166">
    <property type="entry name" value="Hedgehog/DD-peptidase"/>
    <property type="match status" value="1"/>
</dbReference>